<evidence type="ECO:0000313" key="1">
    <source>
        <dbReference type="EMBL" id="KAB0798044.1"/>
    </source>
</evidence>
<dbReference type="InParanoid" id="A0A5N4AL59"/>
<sequence length="319" mass="35983">MASLGLGSIEQFNVAAAETWTVYIQRVNFYLEANGITDANKKRAVFLSICGDQTFQIARSLCIPNELADTTFDRIIDLLTTHFNPKQSEIIQRFLFNRRHQKEGESISAWVAELRKIGSLCNYGNDLENQIRDRIVCGARDESLQRRLLTEAKLTFQMAFDTAIAAENAACQLGELRRAPDSATINKMEHSKELNATKCWRCTANHDPLTCRWKDAECRFCSKKGHLERACLMKKNRAKDNETSGNKRVGKINKANKSGQYLVKSNVSTDSDVSDDDTVPGLHNIGRGEVPYRVLLSVNDRECEFEVDSGASFTVMYNH</sequence>
<keyword evidence="2" id="KW-1185">Reference proteome</keyword>
<evidence type="ECO:0000313" key="2">
    <source>
        <dbReference type="Proteomes" id="UP000327044"/>
    </source>
</evidence>
<accession>A0A5N4AL59</accession>
<protein>
    <recommendedName>
        <fullName evidence="3">CCHC-type domain-containing protein</fullName>
    </recommendedName>
</protein>
<comment type="caution">
    <text evidence="1">The sequence shown here is derived from an EMBL/GenBank/DDBJ whole genome shotgun (WGS) entry which is preliminary data.</text>
</comment>
<dbReference type="PANTHER" id="PTHR33198">
    <property type="entry name" value="ANK_REP_REGION DOMAIN-CONTAINING PROTEIN-RELATED"/>
    <property type="match status" value="1"/>
</dbReference>
<gene>
    <name evidence="1" type="ORF">PPYR_09037</name>
</gene>
<evidence type="ECO:0008006" key="3">
    <source>
        <dbReference type="Google" id="ProtNLM"/>
    </source>
</evidence>
<name>A0A5N4AL59_PHOPY</name>
<feature type="non-terminal residue" evidence="1">
    <location>
        <position position="319"/>
    </location>
</feature>
<dbReference type="Proteomes" id="UP000327044">
    <property type="component" value="Unassembled WGS sequence"/>
</dbReference>
<dbReference type="AlphaFoldDB" id="A0A5N4AL59"/>
<reference evidence="1 2" key="1">
    <citation type="journal article" date="2018" name="Elife">
        <title>Firefly genomes illuminate parallel origins of bioluminescence in beetles.</title>
        <authorList>
            <person name="Fallon T.R."/>
            <person name="Lower S.E."/>
            <person name="Chang C.H."/>
            <person name="Bessho-Uehara M."/>
            <person name="Martin G.J."/>
            <person name="Bewick A.J."/>
            <person name="Behringer M."/>
            <person name="Debat H.J."/>
            <person name="Wong I."/>
            <person name="Day J.C."/>
            <person name="Suvorov A."/>
            <person name="Silva C.J."/>
            <person name="Stanger-Hall K.F."/>
            <person name="Hall D.W."/>
            <person name="Schmitz R.J."/>
            <person name="Nelson D.R."/>
            <person name="Lewis S.M."/>
            <person name="Shigenobu S."/>
            <person name="Bybee S.M."/>
            <person name="Larracuente A.M."/>
            <person name="Oba Y."/>
            <person name="Weng J.K."/>
        </authorList>
    </citation>
    <scope>NUCLEOTIDE SEQUENCE [LARGE SCALE GENOMIC DNA]</scope>
    <source>
        <strain evidence="1">1611_PpyrPB1</strain>
        <tissue evidence="1">Whole body</tissue>
    </source>
</reference>
<dbReference type="PANTHER" id="PTHR33198:SF19">
    <property type="entry name" value="CCHC-TYPE DOMAIN-CONTAINING PROTEIN"/>
    <property type="match status" value="1"/>
</dbReference>
<proteinExistence type="predicted"/>
<dbReference type="EMBL" id="VVIM01000006">
    <property type="protein sequence ID" value="KAB0798044.1"/>
    <property type="molecule type" value="Genomic_DNA"/>
</dbReference>
<organism evidence="1 2">
    <name type="scientific">Photinus pyralis</name>
    <name type="common">Common eastern firefly</name>
    <name type="synonym">Lampyris pyralis</name>
    <dbReference type="NCBI Taxonomy" id="7054"/>
    <lineage>
        <taxon>Eukaryota</taxon>
        <taxon>Metazoa</taxon>
        <taxon>Ecdysozoa</taxon>
        <taxon>Arthropoda</taxon>
        <taxon>Hexapoda</taxon>
        <taxon>Insecta</taxon>
        <taxon>Pterygota</taxon>
        <taxon>Neoptera</taxon>
        <taxon>Endopterygota</taxon>
        <taxon>Coleoptera</taxon>
        <taxon>Polyphaga</taxon>
        <taxon>Elateriformia</taxon>
        <taxon>Elateroidea</taxon>
        <taxon>Lampyridae</taxon>
        <taxon>Lampyrinae</taxon>
        <taxon>Photinus</taxon>
    </lineage>
</organism>